<reference evidence="2 3" key="1">
    <citation type="submission" date="2016-08" db="EMBL/GenBank/DDBJ databases">
        <title>Whole genome sequence of Mesorhizobium sp. strain UASWS1009 isolated from industrial sewage.</title>
        <authorList>
            <person name="Crovadore J."/>
            <person name="Calmin G."/>
            <person name="Chablais R."/>
            <person name="Cochard B."/>
            <person name="Lefort F."/>
        </authorList>
    </citation>
    <scope>NUCLEOTIDE SEQUENCE [LARGE SCALE GENOMIC DNA]</scope>
    <source>
        <strain evidence="2 3">UASWS1009</strain>
    </source>
</reference>
<keyword evidence="3" id="KW-1185">Reference proteome</keyword>
<dbReference type="STRING" id="1566387.QV13_24490"/>
<dbReference type="PANTHER" id="PTHR30543:SF21">
    <property type="entry name" value="NAD(P)H-DEPENDENT FMN REDUCTASE LOT6"/>
    <property type="match status" value="1"/>
</dbReference>
<dbReference type="OrthoDB" id="9812295at2"/>
<dbReference type="Proteomes" id="UP000094412">
    <property type="component" value="Unassembled WGS sequence"/>
</dbReference>
<gene>
    <name evidence="2" type="ORF">QV13_24490</name>
</gene>
<evidence type="ECO:0000313" key="2">
    <source>
        <dbReference type="EMBL" id="OCX12754.1"/>
    </source>
</evidence>
<dbReference type="GO" id="GO:0010181">
    <property type="term" value="F:FMN binding"/>
    <property type="evidence" value="ECO:0007669"/>
    <property type="project" value="TreeGrafter"/>
</dbReference>
<dbReference type="EMBL" id="MDEO01000036">
    <property type="protein sequence ID" value="OCX12754.1"/>
    <property type="molecule type" value="Genomic_DNA"/>
</dbReference>
<dbReference type="GO" id="GO:0016491">
    <property type="term" value="F:oxidoreductase activity"/>
    <property type="evidence" value="ECO:0007669"/>
    <property type="project" value="InterPro"/>
</dbReference>
<name>A0A1C2DDC2_9HYPH</name>
<feature type="domain" description="NADPH-dependent FMN reductase-like" evidence="1">
    <location>
        <begin position="1"/>
        <end position="127"/>
    </location>
</feature>
<sequence length="188" mass="20081">MNLLAISGSARLQSTNTALLRALAAVAPDGIAVTVFDRIGDLPVFSPDLEGERTPPSVRAFMDLIATSDGLIVSSPEYVRTLPGGLKNAIDWLVSGDAIVGKPIALAHASHRGDDMLATLRTVLSTVSGNFNAELFLRFPLMKSSPDAIAAFVADPPNRYVAETYLRDVATFCRQCRDPESGAWPIDP</sequence>
<dbReference type="RefSeq" id="WP_024924158.1">
    <property type="nucleotide sequence ID" value="NZ_MDEO01000036.1"/>
</dbReference>
<organism evidence="2 3">
    <name type="scientific">Mesorhizobium hungaricum</name>
    <dbReference type="NCBI Taxonomy" id="1566387"/>
    <lineage>
        <taxon>Bacteria</taxon>
        <taxon>Pseudomonadati</taxon>
        <taxon>Pseudomonadota</taxon>
        <taxon>Alphaproteobacteria</taxon>
        <taxon>Hyphomicrobiales</taxon>
        <taxon>Phyllobacteriaceae</taxon>
        <taxon>Mesorhizobium</taxon>
    </lineage>
</organism>
<dbReference type="Gene3D" id="3.40.50.360">
    <property type="match status" value="1"/>
</dbReference>
<evidence type="ECO:0000313" key="3">
    <source>
        <dbReference type="Proteomes" id="UP000094412"/>
    </source>
</evidence>
<dbReference type="PANTHER" id="PTHR30543">
    <property type="entry name" value="CHROMATE REDUCTASE"/>
    <property type="match status" value="1"/>
</dbReference>
<dbReference type="SUPFAM" id="SSF52218">
    <property type="entry name" value="Flavoproteins"/>
    <property type="match status" value="1"/>
</dbReference>
<dbReference type="AlphaFoldDB" id="A0A1C2DDC2"/>
<dbReference type="Pfam" id="PF03358">
    <property type="entry name" value="FMN_red"/>
    <property type="match status" value="1"/>
</dbReference>
<protein>
    <submittedName>
        <fullName evidence="2">FMN reductase</fullName>
    </submittedName>
</protein>
<dbReference type="InterPro" id="IPR005025">
    <property type="entry name" value="FMN_Rdtase-like_dom"/>
</dbReference>
<dbReference type="InterPro" id="IPR050712">
    <property type="entry name" value="NAD(P)H-dep_reductase"/>
</dbReference>
<accession>A0A1C2DDC2</accession>
<dbReference type="GO" id="GO:0005829">
    <property type="term" value="C:cytosol"/>
    <property type="evidence" value="ECO:0007669"/>
    <property type="project" value="TreeGrafter"/>
</dbReference>
<evidence type="ECO:0000259" key="1">
    <source>
        <dbReference type="Pfam" id="PF03358"/>
    </source>
</evidence>
<proteinExistence type="predicted"/>
<comment type="caution">
    <text evidence="2">The sequence shown here is derived from an EMBL/GenBank/DDBJ whole genome shotgun (WGS) entry which is preliminary data.</text>
</comment>
<dbReference type="InterPro" id="IPR029039">
    <property type="entry name" value="Flavoprotein-like_sf"/>
</dbReference>